<evidence type="ECO:0000313" key="2">
    <source>
        <dbReference type="EMBL" id="KDO48474.1"/>
    </source>
</evidence>
<organism evidence="2 3">
    <name type="scientific">Citrus sinensis</name>
    <name type="common">Sweet orange</name>
    <name type="synonym">Citrus aurantium var. sinensis</name>
    <dbReference type="NCBI Taxonomy" id="2711"/>
    <lineage>
        <taxon>Eukaryota</taxon>
        <taxon>Viridiplantae</taxon>
        <taxon>Streptophyta</taxon>
        <taxon>Embryophyta</taxon>
        <taxon>Tracheophyta</taxon>
        <taxon>Spermatophyta</taxon>
        <taxon>Magnoliopsida</taxon>
        <taxon>eudicotyledons</taxon>
        <taxon>Gunneridae</taxon>
        <taxon>Pentapetalae</taxon>
        <taxon>rosids</taxon>
        <taxon>malvids</taxon>
        <taxon>Sapindales</taxon>
        <taxon>Rutaceae</taxon>
        <taxon>Aurantioideae</taxon>
        <taxon>Citrus</taxon>
    </lineage>
</organism>
<gene>
    <name evidence="2" type="ORF">CISIN_1g041492mg</name>
</gene>
<protein>
    <submittedName>
        <fullName evidence="2">Uncharacterized protein</fullName>
    </submittedName>
</protein>
<proteinExistence type="predicted"/>
<keyword evidence="1" id="KW-0812">Transmembrane</keyword>
<dbReference type="AlphaFoldDB" id="A0A067DZR9"/>
<feature type="transmembrane region" description="Helical" evidence="1">
    <location>
        <begin position="46"/>
        <end position="71"/>
    </location>
</feature>
<dbReference type="SMR" id="A0A067DZR9"/>
<dbReference type="EMBL" id="KK785142">
    <property type="protein sequence ID" value="KDO48474.1"/>
    <property type="molecule type" value="Genomic_DNA"/>
</dbReference>
<evidence type="ECO:0000256" key="1">
    <source>
        <dbReference type="SAM" id="Phobius"/>
    </source>
</evidence>
<dbReference type="Proteomes" id="UP000027120">
    <property type="component" value="Unassembled WGS sequence"/>
</dbReference>
<keyword evidence="3" id="KW-1185">Reference proteome</keyword>
<sequence length="73" mass="8302">MIPSLKNEKKGKKSLKQKVEEAASITSVVIGIDQNYGMLAMCMKNICVLDIFLILLFLFVNLILTVAYFWFIT</sequence>
<keyword evidence="1" id="KW-1133">Transmembrane helix</keyword>
<reference evidence="2 3" key="1">
    <citation type="submission" date="2014-04" db="EMBL/GenBank/DDBJ databases">
        <authorList>
            <consortium name="International Citrus Genome Consortium"/>
            <person name="Gmitter F."/>
            <person name="Chen C."/>
            <person name="Farmerie W."/>
            <person name="Harkins T."/>
            <person name="Desany B."/>
            <person name="Mohiuddin M."/>
            <person name="Kodira C."/>
            <person name="Borodovsky M."/>
            <person name="Lomsadze A."/>
            <person name="Burns P."/>
            <person name="Jenkins J."/>
            <person name="Prochnik S."/>
            <person name="Shu S."/>
            <person name="Chapman J."/>
            <person name="Pitluck S."/>
            <person name="Schmutz J."/>
            <person name="Rokhsar D."/>
        </authorList>
    </citation>
    <scope>NUCLEOTIDE SEQUENCE</scope>
</reference>
<evidence type="ECO:0000313" key="3">
    <source>
        <dbReference type="Proteomes" id="UP000027120"/>
    </source>
</evidence>
<accession>A0A067DZR9</accession>
<name>A0A067DZR9_CITSI</name>
<keyword evidence="1" id="KW-0472">Membrane</keyword>